<evidence type="ECO:0000313" key="3">
    <source>
        <dbReference type="Proteomes" id="UP000033202"/>
    </source>
</evidence>
<reference evidence="2 3" key="1">
    <citation type="submission" date="2015-04" db="EMBL/GenBank/DDBJ databases">
        <title>Whole genome shotgun sequence of Sphingomonas changbaiensis NBRC 104936.</title>
        <authorList>
            <person name="Katano-Makiyama Y."/>
            <person name="Hosoyama A."/>
            <person name="Hashimoto M."/>
            <person name="Noguchi M."/>
            <person name="Tsuchikane K."/>
            <person name="Ohji S."/>
            <person name="Yamazoe A."/>
            <person name="Ichikawa N."/>
            <person name="Kimura A."/>
            <person name="Fujita N."/>
        </authorList>
    </citation>
    <scope>NUCLEOTIDE SEQUENCE [LARGE SCALE GENOMIC DNA]</scope>
    <source>
        <strain evidence="2 3">NBRC 104936</strain>
    </source>
</reference>
<dbReference type="InterPro" id="IPR029068">
    <property type="entry name" value="Glyas_Bleomycin-R_OHBP_Dase"/>
</dbReference>
<dbReference type="EMBL" id="BBWU01000048">
    <property type="protein sequence ID" value="GAO40467.1"/>
    <property type="molecule type" value="Genomic_DNA"/>
</dbReference>
<accession>A0A0E9MRT6</accession>
<proteinExistence type="predicted"/>
<feature type="domain" description="VOC" evidence="1">
    <location>
        <begin position="3"/>
        <end position="127"/>
    </location>
</feature>
<name>A0A0E9MRT6_9SPHN</name>
<organism evidence="2 3">
    <name type="scientific">Sphingomonas changbaiensis NBRC 104936</name>
    <dbReference type="NCBI Taxonomy" id="1219043"/>
    <lineage>
        <taxon>Bacteria</taxon>
        <taxon>Pseudomonadati</taxon>
        <taxon>Pseudomonadota</taxon>
        <taxon>Alphaproteobacteria</taxon>
        <taxon>Sphingomonadales</taxon>
        <taxon>Sphingomonadaceae</taxon>
        <taxon>Sphingomonas</taxon>
    </lineage>
</organism>
<dbReference type="SUPFAM" id="SSF54593">
    <property type="entry name" value="Glyoxalase/Bleomycin resistance protein/Dihydroxybiphenyl dioxygenase"/>
    <property type="match status" value="1"/>
</dbReference>
<protein>
    <recommendedName>
        <fullName evidence="1">VOC domain-containing protein</fullName>
    </recommendedName>
</protein>
<dbReference type="InterPro" id="IPR037523">
    <property type="entry name" value="VOC_core"/>
</dbReference>
<dbReference type="PANTHER" id="PTHR36503:SF2">
    <property type="entry name" value="BLR2408 PROTEIN"/>
    <property type="match status" value="1"/>
</dbReference>
<sequence length="142" mass="15500">MSKMIFVNLPVRDLDRSVAFYEAIGCTKDARFSNDQAAMMVWSDTISFMLLTHPFYQGFTSKTIADAHATSQVLLALSFDSRTEVDAIVAAALGAGGRELHEPEDLGFMYSRAFEDPDGHGFGPLWMDVDAAVAAMPQNEAA</sequence>
<evidence type="ECO:0000313" key="2">
    <source>
        <dbReference type="EMBL" id="GAO40467.1"/>
    </source>
</evidence>
<evidence type="ECO:0000259" key="1">
    <source>
        <dbReference type="PROSITE" id="PS51819"/>
    </source>
</evidence>
<dbReference type="PANTHER" id="PTHR36503">
    <property type="entry name" value="BLR2520 PROTEIN"/>
    <property type="match status" value="1"/>
</dbReference>
<comment type="caution">
    <text evidence="2">The sequence shown here is derived from an EMBL/GenBank/DDBJ whole genome shotgun (WGS) entry which is preliminary data.</text>
</comment>
<dbReference type="Proteomes" id="UP000033202">
    <property type="component" value="Unassembled WGS sequence"/>
</dbReference>
<dbReference type="STRING" id="1219043.SCH01S_48_01270"/>
<dbReference type="Pfam" id="PF00903">
    <property type="entry name" value="Glyoxalase"/>
    <property type="match status" value="1"/>
</dbReference>
<dbReference type="PROSITE" id="PS51819">
    <property type="entry name" value="VOC"/>
    <property type="match status" value="1"/>
</dbReference>
<keyword evidence="3" id="KW-1185">Reference proteome</keyword>
<dbReference type="Gene3D" id="3.10.180.10">
    <property type="entry name" value="2,3-Dihydroxybiphenyl 1,2-Dioxygenase, domain 1"/>
    <property type="match status" value="1"/>
</dbReference>
<gene>
    <name evidence="2" type="ORF">SCH01S_48_01270</name>
</gene>
<dbReference type="InterPro" id="IPR004360">
    <property type="entry name" value="Glyas_Fos-R_dOase_dom"/>
</dbReference>
<dbReference type="AlphaFoldDB" id="A0A0E9MRT6"/>
<dbReference type="RefSeq" id="WP_174436041.1">
    <property type="nucleotide sequence ID" value="NZ_BBWU01000048.1"/>
</dbReference>